<keyword evidence="2" id="KW-1185">Reference proteome</keyword>
<organism evidence="1 2">
    <name type="scientific">Hohenbuehelia grisea</name>
    <dbReference type="NCBI Taxonomy" id="104357"/>
    <lineage>
        <taxon>Eukaryota</taxon>
        <taxon>Fungi</taxon>
        <taxon>Dikarya</taxon>
        <taxon>Basidiomycota</taxon>
        <taxon>Agaricomycotina</taxon>
        <taxon>Agaricomycetes</taxon>
        <taxon>Agaricomycetidae</taxon>
        <taxon>Agaricales</taxon>
        <taxon>Pleurotineae</taxon>
        <taxon>Pleurotaceae</taxon>
        <taxon>Hohenbuehelia</taxon>
    </lineage>
</organism>
<dbReference type="Proteomes" id="UP001556367">
    <property type="component" value="Unassembled WGS sequence"/>
</dbReference>
<sequence length="60" mass="7011">MENVEDLLDSASSLATNEYHYEVKRWSKSLQRAPRPTLPIGPNISQWDLTHFRQDHCQLS</sequence>
<dbReference type="EMBL" id="JASNQZ010000014">
    <property type="protein sequence ID" value="KAL0948131.1"/>
    <property type="molecule type" value="Genomic_DNA"/>
</dbReference>
<gene>
    <name evidence="1" type="ORF">HGRIS_010750</name>
</gene>
<comment type="caution">
    <text evidence="1">The sequence shown here is derived from an EMBL/GenBank/DDBJ whole genome shotgun (WGS) entry which is preliminary data.</text>
</comment>
<reference evidence="2" key="1">
    <citation type="submission" date="2024-06" db="EMBL/GenBank/DDBJ databases">
        <title>Multi-omics analyses provide insights into the biosynthesis of the anticancer antibiotic pleurotin in Hohenbuehelia grisea.</title>
        <authorList>
            <person name="Weaver J.A."/>
            <person name="Alberti F."/>
        </authorList>
    </citation>
    <scope>NUCLEOTIDE SEQUENCE [LARGE SCALE GENOMIC DNA]</scope>
    <source>
        <strain evidence="2">T-177</strain>
    </source>
</reference>
<evidence type="ECO:0000313" key="1">
    <source>
        <dbReference type="EMBL" id="KAL0948131.1"/>
    </source>
</evidence>
<evidence type="ECO:0000313" key="2">
    <source>
        <dbReference type="Proteomes" id="UP001556367"/>
    </source>
</evidence>
<proteinExistence type="predicted"/>
<name>A0ABR3IY50_9AGAR</name>
<protein>
    <submittedName>
        <fullName evidence="1">Uncharacterized protein</fullName>
    </submittedName>
</protein>
<accession>A0ABR3IY50</accession>